<dbReference type="InterPro" id="IPR004843">
    <property type="entry name" value="Calcineurin-like_PHP"/>
</dbReference>
<dbReference type="GO" id="GO:0005764">
    <property type="term" value="C:lysosome"/>
    <property type="evidence" value="ECO:0007669"/>
    <property type="project" value="TreeGrafter"/>
</dbReference>
<dbReference type="Gene3D" id="1.10.225.10">
    <property type="entry name" value="Saposin-like"/>
    <property type="match status" value="1"/>
</dbReference>
<name>A0A6A4WKR9_AMPAM</name>
<dbReference type="GO" id="GO:0016798">
    <property type="term" value="F:hydrolase activity, acting on glycosyl bonds"/>
    <property type="evidence" value="ECO:0007669"/>
    <property type="project" value="UniProtKB-KW"/>
</dbReference>
<dbReference type="SUPFAM" id="SSF47862">
    <property type="entry name" value="Saposin"/>
    <property type="match status" value="1"/>
</dbReference>
<comment type="similarity">
    <text evidence="3">Belongs to the acid sphingomyelinase family.</text>
</comment>
<organism evidence="17 18">
    <name type="scientific">Amphibalanus amphitrite</name>
    <name type="common">Striped barnacle</name>
    <name type="synonym">Balanus amphitrite</name>
    <dbReference type="NCBI Taxonomy" id="1232801"/>
    <lineage>
        <taxon>Eukaryota</taxon>
        <taxon>Metazoa</taxon>
        <taxon>Ecdysozoa</taxon>
        <taxon>Arthropoda</taxon>
        <taxon>Crustacea</taxon>
        <taxon>Multicrustacea</taxon>
        <taxon>Cirripedia</taxon>
        <taxon>Thoracica</taxon>
        <taxon>Thoracicalcarea</taxon>
        <taxon>Balanomorpha</taxon>
        <taxon>Balanoidea</taxon>
        <taxon>Balanidae</taxon>
        <taxon>Amphibalaninae</taxon>
        <taxon>Amphibalanus</taxon>
    </lineage>
</organism>
<dbReference type="InterPro" id="IPR045473">
    <property type="entry name" value="ASM_C"/>
</dbReference>
<keyword evidence="10" id="KW-0325">Glycoprotein</keyword>
<evidence type="ECO:0000259" key="16">
    <source>
        <dbReference type="PROSITE" id="PS50015"/>
    </source>
</evidence>
<feature type="compositionally biased region" description="Pro residues" evidence="14">
    <location>
        <begin position="30"/>
        <end position="47"/>
    </location>
</feature>
<dbReference type="PANTHER" id="PTHR10340">
    <property type="entry name" value="SPHINGOMYELIN PHOSPHODIESTERASE"/>
    <property type="match status" value="1"/>
</dbReference>
<keyword evidence="7" id="KW-0378">Hydrolase</keyword>
<dbReference type="AlphaFoldDB" id="A0A6A4WKR9"/>
<gene>
    <name evidence="17" type="primary">Smpd1_1</name>
    <name evidence="17" type="ORF">FJT64_024811</name>
</gene>
<feature type="domain" description="Saposin B-type" evidence="16">
    <location>
        <begin position="169"/>
        <end position="253"/>
    </location>
</feature>
<proteinExistence type="inferred from homology"/>
<keyword evidence="9" id="KW-1015">Disulfide bond</keyword>
<sequence length="742" mass="84008">MSGALWSLVSALLLLATSEGSPYVSEGARPQPPEAGFPPEGAGPPPVGDAVSPPEEVAAAAAEWAARRRSFSGHSRDDNRLPPSEYVLPPELSRLFNARVTVSSGREVRLSDVESLNFTAIQVELDGLLDEQRTGVNRQGRMFPSFLTSATALLDIKQVWREIETSVMSSVSCTACKAGVGLLQHYVSTGRSKGEIVRAAVKLCRSLQFESPRVCEGIIHLFADEVIFVFQRIALSPDEVCGMVVGDVCATPFNPWHEWTVPLPSIPKPYTPTPEPDPEAPTARVLHISDTHFDPYYKEGTDADCGEPLCCRETSGYPKRKRAAAGFWGDYRRCDTPLRTIENMLQQIADVHGPTLDYIIWTGDLPPHDVWNQTRHENINIIRQSHQLLLKYFPQTPIFPALGNHEAAPVNRKLSWLIYELQSAELNDEKVHILGHIPPGHTDCLAVWSKNYYRIVDRFSGTIAAQFFGHTHYDEYQLFYDIRQQYQPNNVAYIAPSVTTFFDLNPGYRVYDVDEGHTKVSAWCDPSHRYSGTIAAQFFGHTHFDEYSLVYPVAAPNVSEPGPVNASSVMYIAPSITTYVSLNPGYRVYDVERDGNKMVVDHETWVMDLDKANRFGRPHWYRLYSARKAFGMASLAPHEWDRLVHRMALDERLFQKYYRFYMKASPVRPKCDAECKKRLLCDIVSGRSNARQFTCKRLEKQFEKAQSRAGWMARMGDYLGMTYDFFMYPMHAGWRHLRSWVG</sequence>
<feature type="signal peptide" evidence="15">
    <location>
        <begin position="1"/>
        <end position="20"/>
    </location>
</feature>
<comment type="caution">
    <text evidence="17">The sequence shown here is derived from an EMBL/GenBank/DDBJ whole genome shotgun (WGS) entry which is preliminary data.</text>
</comment>
<dbReference type="GO" id="GO:0016020">
    <property type="term" value="C:membrane"/>
    <property type="evidence" value="ECO:0007669"/>
    <property type="project" value="GOC"/>
</dbReference>
<dbReference type="CDD" id="cd00842">
    <property type="entry name" value="MPP_ASMase"/>
    <property type="match status" value="1"/>
</dbReference>
<dbReference type="InterPro" id="IPR029052">
    <property type="entry name" value="Metallo-depent_PP-like"/>
</dbReference>
<keyword evidence="4" id="KW-0964">Secreted</keyword>
<evidence type="ECO:0000256" key="7">
    <source>
        <dbReference type="ARBA" id="ARBA00022801"/>
    </source>
</evidence>
<dbReference type="Gene3D" id="3.60.21.10">
    <property type="match status" value="1"/>
</dbReference>
<dbReference type="Pfam" id="PF00149">
    <property type="entry name" value="Metallophos"/>
    <property type="match status" value="1"/>
</dbReference>
<evidence type="ECO:0000256" key="8">
    <source>
        <dbReference type="ARBA" id="ARBA00022833"/>
    </source>
</evidence>
<evidence type="ECO:0000256" key="2">
    <source>
        <dbReference type="ARBA" id="ARBA00004613"/>
    </source>
</evidence>
<dbReference type="InterPro" id="IPR041805">
    <property type="entry name" value="ASMase/PPN1_MPP"/>
</dbReference>
<keyword evidence="6 15" id="KW-0732">Signal</keyword>
<evidence type="ECO:0000256" key="11">
    <source>
        <dbReference type="ARBA" id="ARBA00023295"/>
    </source>
</evidence>
<evidence type="ECO:0000256" key="15">
    <source>
        <dbReference type="SAM" id="SignalP"/>
    </source>
</evidence>
<evidence type="ECO:0000256" key="3">
    <source>
        <dbReference type="ARBA" id="ARBA00008234"/>
    </source>
</evidence>
<feature type="region of interest" description="Disordered" evidence="14">
    <location>
        <begin position="21"/>
        <end position="58"/>
    </location>
</feature>
<reference evidence="17 18" key="1">
    <citation type="submission" date="2019-07" db="EMBL/GenBank/DDBJ databases">
        <title>Draft genome assembly of a fouling barnacle, Amphibalanus amphitrite (Darwin, 1854): The first reference genome for Thecostraca.</title>
        <authorList>
            <person name="Kim W."/>
        </authorList>
    </citation>
    <scope>NUCLEOTIDE SEQUENCE [LARGE SCALE GENOMIC DNA]</scope>
    <source>
        <strain evidence="17">SNU_AA5</strain>
        <tissue evidence="17">Soma without cirri and trophi</tissue>
    </source>
</reference>
<dbReference type="OrthoDB" id="282973at2759"/>
<evidence type="ECO:0000313" key="18">
    <source>
        <dbReference type="Proteomes" id="UP000440578"/>
    </source>
</evidence>
<evidence type="ECO:0000313" key="17">
    <source>
        <dbReference type="EMBL" id="KAF0303232.1"/>
    </source>
</evidence>
<protein>
    <submittedName>
        <fullName evidence="17">Sphingomyelin phosphodiesterase</fullName>
    </submittedName>
</protein>
<feature type="chain" id="PRO_5025586975" evidence="15">
    <location>
        <begin position="21"/>
        <end position="742"/>
    </location>
</feature>
<feature type="compositionally biased region" description="Low complexity" evidence="14">
    <location>
        <begin position="48"/>
        <end position="58"/>
    </location>
</feature>
<keyword evidence="18" id="KW-1185">Reference proteome</keyword>
<dbReference type="SUPFAM" id="SSF56300">
    <property type="entry name" value="Metallo-dependent phosphatases"/>
    <property type="match status" value="2"/>
</dbReference>
<dbReference type="SMART" id="SM00741">
    <property type="entry name" value="SapB"/>
    <property type="match status" value="1"/>
</dbReference>
<keyword evidence="8" id="KW-0862">Zinc</keyword>
<dbReference type="GO" id="GO:0006685">
    <property type="term" value="P:sphingomyelin catabolic process"/>
    <property type="evidence" value="ECO:0007669"/>
    <property type="project" value="TreeGrafter"/>
</dbReference>
<evidence type="ECO:0000256" key="9">
    <source>
        <dbReference type="ARBA" id="ARBA00023157"/>
    </source>
</evidence>
<comment type="subcellular location">
    <subcellularLocation>
        <location evidence="2">Secreted</location>
    </subcellularLocation>
</comment>
<comment type="cofactor">
    <cofactor evidence="1">
        <name>Zn(2+)</name>
        <dbReference type="ChEBI" id="CHEBI:29105"/>
    </cofactor>
</comment>
<dbReference type="InterPro" id="IPR008139">
    <property type="entry name" value="SaposinB_dom"/>
</dbReference>
<dbReference type="GO" id="GO:0061750">
    <property type="term" value="F:acid sphingomyelin phosphodiesterase activity"/>
    <property type="evidence" value="ECO:0007669"/>
    <property type="project" value="TreeGrafter"/>
</dbReference>
<dbReference type="FunFam" id="1.10.225.10:FF:000010">
    <property type="entry name" value="Sphingomyelin phosphodiesterase"/>
    <property type="match status" value="1"/>
</dbReference>
<dbReference type="EMBL" id="VIIS01000966">
    <property type="protein sequence ID" value="KAF0303232.1"/>
    <property type="molecule type" value="Genomic_DNA"/>
</dbReference>
<evidence type="ECO:0000256" key="5">
    <source>
        <dbReference type="ARBA" id="ARBA00022723"/>
    </source>
</evidence>
<dbReference type="PANTHER" id="PTHR10340:SF34">
    <property type="entry name" value="SPHINGOMYELIN PHOSPHODIESTERASE"/>
    <property type="match status" value="1"/>
</dbReference>
<evidence type="ECO:0000256" key="10">
    <source>
        <dbReference type="ARBA" id="ARBA00023180"/>
    </source>
</evidence>
<dbReference type="GO" id="GO:0005615">
    <property type="term" value="C:extracellular space"/>
    <property type="evidence" value="ECO:0007669"/>
    <property type="project" value="TreeGrafter"/>
</dbReference>
<keyword evidence="5" id="KW-0479">Metal-binding</keyword>
<dbReference type="Proteomes" id="UP000440578">
    <property type="component" value="Unassembled WGS sequence"/>
</dbReference>
<dbReference type="PROSITE" id="PS50015">
    <property type="entry name" value="SAP_B"/>
    <property type="match status" value="1"/>
</dbReference>
<dbReference type="Pfam" id="PF19272">
    <property type="entry name" value="ASMase_C"/>
    <property type="match status" value="1"/>
</dbReference>
<dbReference type="GO" id="GO:0046872">
    <property type="term" value="F:metal ion binding"/>
    <property type="evidence" value="ECO:0007669"/>
    <property type="project" value="UniProtKB-KW"/>
</dbReference>
<evidence type="ECO:0000256" key="12">
    <source>
        <dbReference type="ARBA" id="ARBA00047268"/>
    </source>
</evidence>
<keyword evidence="11" id="KW-0326">Glycosidase</keyword>
<accession>A0A6A4WKR9</accession>
<evidence type="ECO:0000256" key="1">
    <source>
        <dbReference type="ARBA" id="ARBA00001947"/>
    </source>
</evidence>
<comment type="function">
    <text evidence="13">Converts sphingomyelin to ceramide.</text>
</comment>
<dbReference type="GO" id="GO:0046513">
    <property type="term" value="P:ceramide biosynthetic process"/>
    <property type="evidence" value="ECO:0007669"/>
    <property type="project" value="TreeGrafter"/>
</dbReference>
<evidence type="ECO:0000256" key="14">
    <source>
        <dbReference type="SAM" id="MobiDB-lite"/>
    </source>
</evidence>
<evidence type="ECO:0000256" key="4">
    <source>
        <dbReference type="ARBA" id="ARBA00022525"/>
    </source>
</evidence>
<evidence type="ECO:0000256" key="13">
    <source>
        <dbReference type="ARBA" id="ARBA00059094"/>
    </source>
</evidence>
<evidence type="ECO:0000256" key="6">
    <source>
        <dbReference type="ARBA" id="ARBA00022729"/>
    </source>
</evidence>
<dbReference type="InterPro" id="IPR011001">
    <property type="entry name" value="Saposin-like"/>
</dbReference>
<comment type="catalytic activity">
    <reaction evidence="12">
        <text>a sphingomyelin + H2O = phosphocholine + an N-acylsphing-4-enine + H(+)</text>
        <dbReference type="Rhea" id="RHEA:19253"/>
        <dbReference type="ChEBI" id="CHEBI:15377"/>
        <dbReference type="ChEBI" id="CHEBI:15378"/>
        <dbReference type="ChEBI" id="CHEBI:17636"/>
        <dbReference type="ChEBI" id="CHEBI:52639"/>
        <dbReference type="ChEBI" id="CHEBI:295975"/>
        <dbReference type="EC" id="3.1.4.12"/>
    </reaction>
    <physiologicalReaction direction="left-to-right" evidence="12">
        <dbReference type="Rhea" id="RHEA:19254"/>
    </physiologicalReaction>
</comment>